<proteinExistence type="predicted"/>
<dbReference type="PANTHER" id="PTHR28495">
    <property type="entry name" value="HYPOTHETICAL PROTEIN LOC100359752"/>
    <property type="match status" value="1"/>
</dbReference>
<keyword evidence="2" id="KW-1185">Reference proteome</keyword>
<reference evidence="3" key="2">
    <citation type="submission" date="2025-08" db="UniProtKB">
        <authorList>
            <consortium name="RefSeq"/>
        </authorList>
    </citation>
    <scope>IDENTIFICATION</scope>
    <source>
        <tissue evidence="3">Blood</tissue>
    </source>
</reference>
<dbReference type="Proteomes" id="UP000221080">
    <property type="component" value="Chromosome 1"/>
</dbReference>
<sequence>MTGYSEECLFFIPAPDLKKLYSVFLSFLSFSSQADEGELRNSQVKTCRELLHLHPDLIASPVLGSYGGIRVVLTITFFRRGIIQAYAQSHNLQISSPQRVLPSMLQTCLSYSFTARLAPNWNRAGQYLIPGKDFLSDSSKRIAVVMELNVNETELCVSVEASTIRLPPVTLRDFDVPAPVMERFLNNQETVLHTKAPNNWCYVLPSMKKGQVVSIGRTLPPECPFQTYADLQKHWNGMDSGALPANLTFKSSSRLVLSQLPNVFPPETVPLSHLASSPWPLSQPVGLSNIRHPTTTNGHGNPQIPDPILQSFHFHRTEPCQFPSSFTSIPSFSSSSSVSANQPLLSNTQLFTQRPKLVPIFTNKSLTCHVNVTKILAEKKQQKQEEAQCVSRAAVQISSCSPISSASSLPRVSLPFFKDRKRDHNVCTSAPVQPLFQTKPAPMTEIKRGGEVFESHPKKAKVNIQEVDVVKYARSNQLGKITIATLQAWLKGQGITVRSKDKKEDLISKVMQCLSEP</sequence>
<dbReference type="AlphaFoldDB" id="A0A2D0RYV3"/>
<reference evidence="2" key="1">
    <citation type="journal article" date="2016" name="Nat. Commun.">
        <title>The channel catfish genome sequence provides insights into the evolution of scale formation in teleosts.</title>
        <authorList>
            <person name="Liu Z."/>
            <person name="Liu S."/>
            <person name="Yao J."/>
            <person name="Bao L."/>
            <person name="Zhang J."/>
            <person name="Li Y."/>
            <person name="Jiang C."/>
            <person name="Sun L."/>
            <person name="Wang R."/>
            <person name="Zhang Y."/>
            <person name="Zhou T."/>
            <person name="Zeng Q."/>
            <person name="Fu Q."/>
            <person name="Gao S."/>
            <person name="Li N."/>
            <person name="Koren S."/>
            <person name="Jiang Y."/>
            <person name="Zimin A."/>
            <person name="Xu P."/>
            <person name="Phillippy A.M."/>
            <person name="Geng X."/>
            <person name="Song L."/>
            <person name="Sun F."/>
            <person name="Li C."/>
            <person name="Wang X."/>
            <person name="Chen A."/>
            <person name="Jin Y."/>
            <person name="Yuan Z."/>
            <person name="Yang Y."/>
            <person name="Tan S."/>
            <person name="Peatman E."/>
            <person name="Lu J."/>
            <person name="Qin Z."/>
            <person name="Dunham R."/>
            <person name="Li Z."/>
            <person name="Sonstegard T."/>
            <person name="Feng J."/>
            <person name="Danzmann R.G."/>
            <person name="Schroeder S."/>
            <person name="Scheffler B."/>
            <person name="Duke M.V."/>
            <person name="Ballard L."/>
            <person name="Kucuktas H."/>
            <person name="Kaltenboeck L."/>
            <person name="Liu H."/>
            <person name="Armbruster J."/>
            <person name="Xie Y."/>
            <person name="Kirby M.L."/>
            <person name="Tian Y."/>
            <person name="Flanagan M.E."/>
            <person name="Mu W."/>
            <person name="Waldbieser G.C."/>
        </authorList>
    </citation>
    <scope>NUCLEOTIDE SEQUENCE [LARGE SCALE GENOMIC DNA]</scope>
    <source>
        <strain evidence="2">SDA103</strain>
    </source>
</reference>
<dbReference type="Pfam" id="PF15813">
    <property type="entry name" value="DUF4708"/>
    <property type="match status" value="1"/>
</dbReference>
<dbReference type="InterPro" id="IPR031643">
    <property type="entry name" value="DUF4708"/>
</dbReference>
<evidence type="ECO:0000313" key="2">
    <source>
        <dbReference type="Proteomes" id="UP000221080"/>
    </source>
</evidence>
<gene>
    <name evidence="3" type="primary">LOC108272043</name>
</gene>
<name>A0A2D0RYV3_ICTPU</name>
<dbReference type="RefSeq" id="XP_017335682.1">
    <property type="nucleotide sequence ID" value="XM_017480193.3"/>
</dbReference>
<organism evidence="2 3">
    <name type="scientific">Ictalurus punctatus</name>
    <name type="common">Channel catfish</name>
    <name type="synonym">Silurus punctatus</name>
    <dbReference type="NCBI Taxonomy" id="7998"/>
    <lineage>
        <taxon>Eukaryota</taxon>
        <taxon>Metazoa</taxon>
        <taxon>Chordata</taxon>
        <taxon>Craniata</taxon>
        <taxon>Vertebrata</taxon>
        <taxon>Euteleostomi</taxon>
        <taxon>Actinopterygii</taxon>
        <taxon>Neopterygii</taxon>
        <taxon>Teleostei</taxon>
        <taxon>Ostariophysi</taxon>
        <taxon>Siluriformes</taxon>
        <taxon>Ictaluridae</taxon>
        <taxon>Ictalurus</taxon>
    </lineage>
</organism>
<accession>A0A2D0RYV3</accession>
<evidence type="ECO:0000259" key="1">
    <source>
        <dbReference type="Pfam" id="PF15813"/>
    </source>
</evidence>
<dbReference type="PANTHER" id="PTHR28495:SF1">
    <property type="entry name" value="GENE, 17266-RELATED"/>
    <property type="match status" value="1"/>
</dbReference>
<protein>
    <submittedName>
        <fullName evidence="3">Uncharacterized protein LOC108272043 isoform X3</fullName>
    </submittedName>
</protein>
<dbReference type="OrthoDB" id="6285995at2759"/>
<evidence type="ECO:0000313" key="3">
    <source>
        <dbReference type="RefSeq" id="XP_017335682.1"/>
    </source>
</evidence>
<feature type="domain" description="DUF4708" evidence="1">
    <location>
        <begin position="8"/>
        <end position="245"/>
    </location>
</feature>
<dbReference type="GeneID" id="108272043"/>